<dbReference type="Proteomes" id="UP001057402">
    <property type="component" value="Chromosome 4"/>
</dbReference>
<dbReference type="EMBL" id="CM042883">
    <property type="protein sequence ID" value="KAI4378338.1"/>
    <property type="molecule type" value="Genomic_DNA"/>
</dbReference>
<keyword evidence="2" id="KW-1185">Reference proteome</keyword>
<name>A0ACB9RIM1_9MYRT</name>
<reference evidence="2" key="1">
    <citation type="journal article" date="2023" name="Front. Plant Sci.">
        <title>Chromosomal-level genome assembly of Melastoma candidum provides insights into trichome evolution.</title>
        <authorList>
            <person name="Zhong Y."/>
            <person name="Wu W."/>
            <person name="Sun C."/>
            <person name="Zou P."/>
            <person name="Liu Y."/>
            <person name="Dai S."/>
            <person name="Zhou R."/>
        </authorList>
    </citation>
    <scope>NUCLEOTIDE SEQUENCE [LARGE SCALE GENOMIC DNA]</scope>
</reference>
<evidence type="ECO:0000313" key="1">
    <source>
        <dbReference type="EMBL" id="KAI4378338.1"/>
    </source>
</evidence>
<comment type="caution">
    <text evidence="1">The sequence shown here is derived from an EMBL/GenBank/DDBJ whole genome shotgun (WGS) entry which is preliminary data.</text>
</comment>
<proteinExistence type="predicted"/>
<organism evidence="1 2">
    <name type="scientific">Melastoma candidum</name>
    <dbReference type="NCBI Taxonomy" id="119954"/>
    <lineage>
        <taxon>Eukaryota</taxon>
        <taxon>Viridiplantae</taxon>
        <taxon>Streptophyta</taxon>
        <taxon>Embryophyta</taxon>
        <taxon>Tracheophyta</taxon>
        <taxon>Spermatophyta</taxon>
        <taxon>Magnoliopsida</taxon>
        <taxon>eudicotyledons</taxon>
        <taxon>Gunneridae</taxon>
        <taxon>Pentapetalae</taxon>
        <taxon>rosids</taxon>
        <taxon>malvids</taxon>
        <taxon>Myrtales</taxon>
        <taxon>Melastomataceae</taxon>
        <taxon>Melastomatoideae</taxon>
        <taxon>Melastomateae</taxon>
        <taxon>Melastoma</taxon>
    </lineage>
</organism>
<gene>
    <name evidence="1" type="ORF">MLD38_015829</name>
</gene>
<accession>A0ACB9RIM1</accession>
<protein>
    <submittedName>
        <fullName evidence="1">Uncharacterized protein</fullName>
    </submittedName>
</protein>
<evidence type="ECO:0000313" key="2">
    <source>
        <dbReference type="Proteomes" id="UP001057402"/>
    </source>
</evidence>
<sequence>MNRYHARGCNANAVCASCKHQRKKCDERCLLSPYFPTEKSREFQAVHRVFGVSNVTKMMMGVSEADRARLVESLVCEALVRQRDPVGGMYGEYQKILDEALYLRNLTQGQVLQIQQLQAEIKRITNSGGTGNNNNNLVGDCHVSSTPVTASPGLVRWNNSGGSNPMANINLGRVGLVGTATNDGNVRTTQVHENESCIIDAVPFAFRMDQHLDIKIENQELASKTATAWPQIPPVGGFKQQYYM</sequence>